<comment type="caution">
    <text evidence="1">The sequence shown here is derived from an EMBL/GenBank/DDBJ whole genome shotgun (WGS) entry which is preliminary data.</text>
</comment>
<organism evidence="1 2">
    <name type="scientific">Phlebia brevispora</name>
    <dbReference type="NCBI Taxonomy" id="194682"/>
    <lineage>
        <taxon>Eukaryota</taxon>
        <taxon>Fungi</taxon>
        <taxon>Dikarya</taxon>
        <taxon>Basidiomycota</taxon>
        <taxon>Agaricomycotina</taxon>
        <taxon>Agaricomycetes</taxon>
        <taxon>Polyporales</taxon>
        <taxon>Meruliaceae</taxon>
        <taxon>Phlebia</taxon>
    </lineage>
</organism>
<dbReference type="EMBL" id="JANHOG010000576">
    <property type="protein sequence ID" value="KAJ3553124.1"/>
    <property type="molecule type" value="Genomic_DNA"/>
</dbReference>
<protein>
    <submittedName>
        <fullName evidence="1">Uncharacterized protein</fullName>
    </submittedName>
</protein>
<evidence type="ECO:0000313" key="1">
    <source>
        <dbReference type="EMBL" id="KAJ3553124.1"/>
    </source>
</evidence>
<proteinExistence type="predicted"/>
<name>A0ACC1T5E8_9APHY</name>
<evidence type="ECO:0000313" key="2">
    <source>
        <dbReference type="Proteomes" id="UP001148662"/>
    </source>
</evidence>
<sequence length="70" mass="7855">MTKCPGFKSESKEFKVVISTNDIMDLPQDMAEAPSRKQGAQTVSLTLTAHRRYPAQRIVSYGTHLTFDSH</sequence>
<accession>A0ACC1T5E8</accession>
<dbReference type="Proteomes" id="UP001148662">
    <property type="component" value="Unassembled WGS sequence"/>
</dbReference>
<gene>
    <name evidence="1" type="ORF">NM688_g3780</name>
</gene>
<reference evidence="1" key="1">
    <citation type="submission" date="2022-07" db="EMBL/GenBank/DDBJ databases">
        <title>Genome Sequence of Phlebia brevispora.</title>
        <authorList>
            <person name="Buettner E."/>
        </authorList>
    </citation>
    <scope>NUCLEOTIDE SEQUENCE</scope>
    <source>
        <strain evidence="1">MPL23</strain>
    </source>
</reference>
<keyword evidence="2" id="KW-1185">Reference proteome</keyword>